<dbReference type="SUPFAM" id="SSF52768">
    <property type="entry name" value="Arginase/deacetylase"/>
    <property type="match status" value="1"/>
</dbReference>
<dbReference type="EMBL" id="JAVREJ010000018">
    <property type="protein sequence ID" value="MDT0352318.1"/>
    <property type="molecule type" value="Genomic_DNA"/>
</dbReference>
<dbReference type="InterPro" id="IPR006035">
    <property type="entry name" value="Ureohydrolase"/>
</dbReference>
<keyword evidence="2" id="KW-0378">Hydrolase</keyword>
<comment type="similarity">
    <text evidence="4">Belongs to the arginase family.</text>
</comment>
<gene>
    <name evidence="5" type="ORF">RM445_22570</name>
</gene>
<dbReference type="InterPro" id="IPR023696">
    <property type="entry name" value="Ureohydrolase_dom_sf"/>
</dbReference>
<dbReference type="PANTHER" id="PTHR43782">
    <property type="entry name" value="ARGINASE"/>
    <property type="match status" value="1"/>
</dbReference>
<evidence type="ECO:0000256" key="4">
    <source>
        <dbReference type="PROSITE-ProRule" id="PRU00742"/>
    </source>
</evidence>
<evidence type="ECO:0000313" key="6">
    <source>
        <dbReference type="Proteomes" id="UP001183202"/>
    </source>
</evidence>
<dbReference type="RefSeq" id="WP_311558826.1">
    <property type="nucleotide sequence ID" value="NZ_JAVREJ010000018.1"/>
</dbReference>
<evidence type="ECO:0000256" key="1">
    <source>
        <dbReference type="ARBA" id="ARBA00022723"/>
    </source>
</evidence>
<dbReference type="Pfam" id="PF00491">
    <property type="entry name" value="Arginase"/>
    <property type="match status" value="1"/>
</dbReference>
<name>A0ABU2NFT1_9PSEU</name>
<evidence type="ECO:0000256" key="3">
    <source>
        <dbReference type="ARBA" id="ARBA00023211"/>
    </source>
</evidence>
<evidence type="ECO:0000313" key="5">
    <source>
        <dbReference type="EMBL" id="MDT0352318.1"/>
    </source>
</evidence>
<reference evidence="6" key="1">
    <citation type="submission" date="2023-07" db="EMBL/GenBank/DDBJ databases">
        <title>30 novel species of actinomycetes from the DSMZ collection.</title>
        <authorList>
            <person name="Nouioui I."/>
        </authorList>
    </citation>
    <scope>NUCLEOTIDE SEQUENCE [LARGE SCALE GENOMIC DNA]</scope>
    <source>
        <strain evidence="6">DSM 45834</strain>
    </source>
</reference>
<evidence type="ECO:0000256" key="2">
    <source>
        <dbReference type="ARBA" id="ARBA00022801"/>
    </source>
</evidence>
<accession>A0ABU2NFT1</accession>
<dbReference type="Gene3D" id="3.40.800.10">
    <property type="entry name" value="Ureohydrolase domain"/>
    <property type="match status" value="1"/>
</dbReference>
<dbReference type="Proteomes" id="UP001183202">
    <property type="component" value="Unassembled WGS sequence"/>
</dbReference>
<organism evidence="5 6">
    <name type="scientific">Pseudonocardia charpentierae</name>
    <dbReference type="NCBI Taxonomy" id="3075545"/>
    <lineage>
        <taxon>Bacteria</taxon>
        <taxon>Bacillati</taxon>
        <taxon>Actinomycetota</taxon>
        <taxon>Actinomycetes</taxon>
        <taxon>Pseudonocardiales</taxon>
        <taxon>Pseudonocardiaceae</taxon>
        <taxon>Pseudonocardia</taxon>
    </lineage>
</organism>
<proteinExistence type="inferred from homology"/>
<comment type="caution">
    <text evidence="5">The sequence shown here is derived from an EMBL/GenBank/DDBJ whole genome shotgun (WGS) entry which is preliminary data.</text>
</comment>
<sequence length="302" mass="31619">MRTLTMIGVPSSAGSYAAGQDQAPRALRHAGLVEALAAAGIDVHDAGDLTAQVWAPDRDDRFAQNIGQVVASVQELADHVPRLMADDRRLLVLGGNCTIAVGLLAGLDAALDERCGLLYIDRHFDMNTPGTTIEGALDWMGLAHALDLPGSRDEFAGAFATRPVLDPRRLAFLGTDPTQSTEFEREQIAALDIGVTTQAEMIADPAGAAAAALRALPDAPFAVHVDVDVLDFTDAPLAENTSGRNIGPTLDQLGAALDVVVSDPRCRALAIGELNPTRAAGDTTALTRFVAALTAVLARWTG</sequence>
<dbReference type="PANTHER" id="PTHR43782:SF3">
    <property type="entry name" value="ARGINASE"/>
    <property type="match status" value="1"/>
</dbReference>
<protein>
    <submittedName>
        <fullName evidence="5">Arginase family protein</fullName>
    </submittedName>
</protein>
<keyword evidence="6" id="KW-1185">Reference proteome</keyword>
<dbReference type="PROSITE" id="PS51409">
    <property type="entry name" value="ARGINASE_2"/>
    <property type="match status" value="1"/>
</dbReference>
<keyword evidence="3" id="KW-0464">Manganese</keyword>
<keyword evidence="1" id="KW-0479">Metal-binding</keyword>